<organism evidence="2 3">
    <name type="scientific">Nitrospira defluvii</name>
    <dbReference type="NCBI Taxonomy" id="330214"/>
    <lineage>
        <taxon>Bacteria</taxon>
        <taxon>Pseudomonadati</taxon>
        <taxon>Nitrospirota</taxon>
        <taxon>Nitrospiria</taxon>
        <taxon>Nitrospirales</taxon>
        <taxon>Nitrospiraceae</taxon>
        <taxon>Nitrospira</taxon>
    </lineage>
</organism>
<dbReference type="Proteomes" id="UP000675880">
    <property type="component" value="Unassembled WGS sequence"/>
</dbReference>
<reference evidence="2 3" key="1">
    <citation type="submission" date="2021-02" db="EMBL/GenBank/DDBJ databases">
        <authorList>
            <person name="Han P."/>
        </authorList>
    </citation>
    <scope>NUCLEOTIDE SEQUENCE [LARGE SCALE GENOMIC DNA]</scope>
    <source>
        <strain evidence="2">Candidatus Nitrospira sp. ZN2</strain>
    </source>
</reference>
<comment type="caution">
    <text evidence="2">The sequence shown here is derived from an EMBL/GenBank/DDBJ whole genome shotgun (WGS) entry which is preliminary data.</text>
</comment>
<proteinExistence type="predicted"/>
<accession>A0ABM8RVG9</accession>
<sequence length="301" mass="32644">MTVQHLLRATVIAAGVLGATTLFFGPAQAQAAEGGQTIAQSADYFPDTVGTRWQYRGQISEGPLQTIENKYFSNVSTVTGTRTLKGGLIVTVFHDTNPGNHGPSDSFYRRDAAGVVYYGSEPGTPLEKQLTPYQIIRFPMKVSQSFQQFNRTDIDFGSDIDGDGTNEHVDVEGLSTVMGQESITVPAGTYPDAVRVEARMTLKIRLSSVDRTAVGTDVMTAWFARGVGLVKYIERQELAAMKDDRGNITDITEELEEVSVKSAPGLQGRNESAPEGLFADHAGDQELLHIVVAPSLRTDAR</sequence>
<protein>
    <submittedName>
        <fullName evidence="2">Uncharacterized protein</fullName>
    </submittedName>
</protein>
<evidence type="ECO:0000256" key="1">
    <source>
        <dbReference type="SAM" id="SignalP"/>
    </source>
</evidence>
<feature type="signal peptide" evidence="1">
    <location>
        <begin position="1"/>
        <end position="31"/>
    </location>
</feature>
<keyword evidence="1" id="KW-0732">Signal</keyword>
<gene>
    <name evidence="2" type="ORF">NSPZN2_40417</name>
</gene>
<feature type="chain" id="PRO_5046648464" evidence="1">
    <location>
        <begin position="32"/>
        <end position="301"/>
    </location>
</feature>
<dbReference type="Gene3D" id="2.40.360.20">
    <property type="match status" value="1"/>
</dbReference>
<evidence type="ECO:0000313" key="3">
    <source>
        <dbReference type="Proteomes" id="UP000675880"/>
    </source>
</evidence>
<evidence type="ECO:0000313" key="2">
    <source>
        <dbReference type="EMBL" id="CAE6773780.1"/>
    </source>
</evidence>
<keyword evidence="3" id="KW-1185">Reference proteome</keyword>
<dbReference type="EMBL" id="CAJNBJ010000017">
    <property type="protein sequence ID" value="CAE6773780.1"/>
    <property type="molecule type" value="Genomic_DNA"/>
</dbReference>
<dbReference type="RefSeq" id="WP_213043235.1">
    <property type="nucleotide sequence ID" value="NZ_CAJNBJ010000017.1"/>
</dbReference>
<name>A0ABM8RVG9_9BACT</name>